<dbReference type="EMBL" id="BBYQ01000097">
    <property type="protein sequence ID" value="GAP30899.1"/>
    <property type="molecule type" value="Genomic_DNA"/>
</dbReference>
<dbReference type="PANTHER" id="PTHR24291">
    <property type="entry name" value="CYTOCHROME P450 FAMILY 4"/>
    <property type="match status" value="1"/>
</dbReference>
<dbReference type="EMBL" id="CP017839">
    <property type="protein sequence ID" value="APA98697.1"/>
    <property type="molecule type" value="Genomic_DNA"/>
</dbReference>
<dbReference type="EC" id="1.14.14.1" evidence="9"/>
<dbReference type="PANTHER" id="PTHR24291:SF50">
    <property type="entry name" value="BIFUNCTIONAL ALBAFLAVENONE MONOOXYGENASE_TERPENE SYNTHASE"/>
    <property type="match status" value="1"/>
</dbReference>
<keyword evidence="3 7" id="KW-0479">Metal-binding</keyword>
<gene>
    <name evidence="9" type="ORF">NS506_04649</name>
    <name evidence="10" type="ORF">NSK11_contig00097-0032</name>
</gene>
<accession>A0A0B8NGW9</accession>
<organism evidence="9 12">
    <name type="scientific">Nocardia seriolae</name>
    <dbReference type="NCBI Taxonomy" id="37332"/>
    <lineage>
        <taxon>Bacteria</taxon>
        <taxon>Bacillati</taxon>
        <taxon>Actinomycetota</taxon>
        <taxon>Actinomycetes</taxon>
        <taxon>Mycobacteriales</taxon>
        <taxon>Nocardiaceae</taxon>
        <taxon>Nocardia</taxon>
    </lineage>
</organism>
<evidence type="ECO:0000256" key="8">
    <source>
        <dbReference type="RuleBase" id="RU000461"/>
    </source>
</evidence>
<evidence type="ECO:0000256" key="4">
    <source>
        <dbReference type="ARBA" id="ARBA00023002"/>
    </source>
</evidence>
<keyword evidence="5 7" id="KW-0408">Iron</keyword>
<dbReference type="InterPro" id="IPR050196">
    <property type="entry name" value="Cytochrome_P450_Monoox"/>
</dbReference>
<evidence type="ECO:0000313" key="10">
    <source>
        <dbReference type="EMBL" id="GAP30899.1"/>
    </source>
</evidence>
<evidence type="ECO:0000313" key="12">
    <source>
        <dbReference type="Proteomes" id="UP000180166"/>
    </source>
</evidence>
<evidence type="ECO:0000256" key="1">
    <source>
        <dbReference type="ARBA" id="ARBA00010617"/>
    </source>
</evidence>
<dbReference type="InterPro" id="IPR001128">
    <property type="entry name" value="Cyt_P450"/>
</dbReference>
<dbReference type="Gene3D" id="1.10.630.10">
    <property type="entry name" value="Cytochrome P450"/>
    <property type="match status" value="1"/>
</dbReference>
<dbReference type="Pfam" id="PF00067">
    <property type="entry name" value="p450"/>
    <property type="match status" value="1"/>
</dbReference>
<dbReference type="KEGG" id="nsr:NS506_04649"/>
<dbReference type="RefSeq" id="WP_052086704.1">
    <property type="nucleotide sequence ID" value="NZ_AP017900.1"/>
</dbReference>
<reference evidence="9 12" key="3">
    <citation type="submission" date="2016-10" db="EMBL/GenBank/DDBJ databases">
        <title>Genome sequence of Nocardia seriolae strain EM150506, isolated from Anguila japonica.</title>
        <authorList>
            <person name="Han H.-J."/>
        </authorList>
    </citation>
    <scope>NUCLEOTIDE SEQUENCE [LARGE SCALE GENOMIC DNA]</scope>
    <source>
        <strain evidence="9 12">EM150506</strain>
    </source>
</reference>
<name>A0A0B8NGW9_9NOCA</name>
<comment type="similarity">
    <text evidence="1 8">Belongs to the cytochrome P450 family.</text>
</comment>
<sequence>MDDEVNGRGGGAVALREPATAAGSWLLGSTVRLLRDPLGEGMRGYAECGDVTRLSYGAIARGRTSYVINHPDGAAHVFAAAAGADYRKDGRLYQPIRDMLGDGLLTSQDEVWLRQRRLIAPLFTTRGVNGYVAAMTGEVGLLAAQWRARSGGVVDLRAEMTGLTLGIVTRVLFGADATSMAPVLRAGFPVLGRAVLRRAMVPKPTPLHWPTPANRRIARTQERIRVVCDEIIAARRAAPEPGIDLIGRLIAARDGDDALSDNEIRDQVKVFLFAGHDTTATLLTFALHLLGRHPEVQARVHDEATRALPAEPAAEDLAGLPYTTMVIKEAARLYPPAPYISRRTSRDTDICGYRIPAGADLAVSPWVIHHREDLWPDPFQFDPERFTPEREAQRHKFAWLPFGQGPRGCIGYRFAMLEAVLTLAILVRDFEFTCDPGDVRVTTDLVLHPVGAVPCRIRSRPIPARGEVP</sequence>
<dbReference type="Proteomes" id="UP000180166">
    <property type="component" value="Chromosome"/>
</dbReference>
<keyword evidence="4 8" id="KW-0560">Oxidoreductase</keyword>
<evidence type="ECO:0000256" key="3">
    <source>
        <dbReference type="ARBA" id="ARBA00022723"/>
    </source>
</evidence>
<dbReference type="OrthoDB" id="7376058at2"/>
<reference evidence="11" key="1">
    <citation type="submission" date="2015-07" db="EMBL/GenBank/DDBJ databases">
        <title>Nocardia seriolae U-1 whole genome shotgun sequence.</title>
        <authorList>
            <person name="Imajoh M."/>
            <person name="Fukumoto Y."/>
            <person name="Sukeda M."/>
            <person name="Yamane J."/>
            <person name="Yamasaki K."/>
            <person name="Shimizu M."/>
            <person name="Ohnishi K."/>
            <person name="Oshima S."/>
        </authorList>
    </citation>
    <scope>NUCLEOTIDE SEQUENCE [LARGE SCALE GENOMIC DNA]</scope>
    <source>
        <strain evidence="11">U-1</strain>
    </source>
</reference>
<keyword evidence="2 7" id="KW-0349">Heme</keyword>
<keyword evidence="6 8" id="KW-0503">Monooxygenase</keyword>
<protein>
    <submittedName>
        <fullName evidence="10">Cytochrome P450</fullName>
    </submittedName>
    <submittedName>
        <fullName evidence="9">Unspecific monooxygenase</fullName>
        <ecNumber evidence="9">1.14.14.1</ecNumber>
    </submittedName>
</protein>
<dbReference type="GO" id="GO:0005506">
    <property type="term" value="F:iron ion binding"/>
    <property type="evidence" value="ECO:0007669"/>
    <property type="project" value="InterPro"/>
</dbReference>
<dbReference type="InterPro" id="IPR017972">
    <property type="entry name" value="Cyt_P450_CS"/>
</dbReference>
<comment type="cofactor">
    <cofactor evidence="7">
        <name>heme</name>
        <dbReference type="ChEBI" id="CHEBI:30413"/>
    </cofactor>
</comment>
<proteinExistence type="inferred from homology"/>
<dbReference type="GO" id="GO:0016712">
    <property type="term" value="F:oxidoreductase activity, acting on paired donors, with incorporation or reduction of molecular oxygen, reduced flavin or flavoprotein as one donor, and incorporation of one atom of oxygen"/>
    <property type="evidence" value="ECO:0007669"/>
    <property type="project" value="UniProtKB-EC"/>
</dbReference>
<evidence type="ECO:0000256" key="7">
    <source>
        <dbReference type="PIRSR" id="PIRSR602401-1"/>
    </source>
</evidence>
<dbReference type="GeneID" id="93374798"/>
<feature type="binding site" description="axial binding residue" evidence="7">
    <location>
        <position position="409"/>
    </location>
    <ligand>
        <name>heme</name>
        <dbReference type="ChEBI" id="CHEBI:30413"/>
    </ligand>
    <ligandPart>
        <name>Fe</name>
        <dbReference type="ChEBI" id="CHEBI:18248"/>
    </ligandPart>
</feature>
<keyword evidence="11" id="KW-1185">Reference proteome</keyword>
<evidence type="ECO:0000313" key="11">
    <source>
        <dbReference type="Proteomes" id="UP000037179"/>
    </source>
</evidence>
<dbReference type="InterPro" id="IPR002401">
    <property type="entry name" value="Cyt_P450_E_grp-I"/>
</dbReference>
<dbReference type="PROSITE" id="PS00086">
    <property type="entry name" value="CYTOCHROME_P450"/>
    <property type="match status" value="1"/>
</dbReference>
<dbReference type="AlphaFoldDB" id="A0A0B8NGW9"/>
<dbReference type="SUPFAM" id="SSF48264">
    <property type="entry name" value="Cytochrome P450"/>
    <property type="match status" value="1"/>
</dbReference>
<dbReference type="Proteomes" id="UP000037179">
    <property type="component" value="Unassembled WGS sequence"/>
</dbReference>
<reference evidence="10 11" key="2">
    <citation type="journal article" date="2016" name="Genome Announc.">
        <title>Draft Genome Sequence of Erythromycin- and Oxytetracycline-Sensitive Nocardia seriolae Strain U-1 (NBRC 110359).</title>
        <authorList>
            <person name="Imajoh M."/>
            <person name="Sukeda M."/>
            <person name="Shimizu M."/>
            <person name="Yamane J."/>
            <person name="Ohnishi K."/>
            <person name="Oshima S."/>
        </authorList>
    </citation>
    <scope>NUCLEOTIDE SEQUENCE [LARGE SCALE GENOMIC DNA]</scope>
    <source>
        <strain evidence="10 11">U-1</strain>
    </source>
</reference>
<evidence type="ECO:0000256" key="2">
    <source>
        <dbReference type="ARBA" id="ARBA00022617"/>
    </source>
</evidence>
<evidence type="ECO:0000256" key="5">
    <source>
        <dbReference type="ARBA" id="ARBA00023004"/>
    </source>
</evidence>
<dbReference type="PRINTS" id="PR00385">
    <property type="entry name" value="P450"/>
</dbReference>
<dbReference type="InterPro" id="IPR036396">
    <property type="entry name" value="Cyt_P450_sf"/>
</dbReference>
<dbReference type="PRINTS" id="PR00463">
    <property type="entry name" value="EP450I"/>
</dbReference>
<evidence type="ECO:0000313" key="9">
    <source>
        <dbReference type="EMBL" id="APA98697.1"/>
    </source>
</evidence>
<dbReference type="GO" id="GO:0020037">
    <property type="term" value="F:heme binding"/>
    <property type="evidence" value="ECO:0007669"/>
    <property type="project" value="InterPro"/>
</dbReference>
<evidence type="ECO:0000256" key="6">
    <source>
        <dbReference type="ARBA" id="ARBA00023033"/>
    </source>
</evidence>